<dbReference type="EMBL" id="QKKF02035878">
    <property type="protein sequence ID" value="RZF32832.1"/>
    <property type="molecule type" value="Genomic_DNA"/>
</dbReference>
<keyword evidence="5" id="KW-0325">Glycoprotein</keyword>
<accession>A0A482WHT4</accession>
<sequence>MRWSVLVWLLWPTSTLCLVREPPSVAIPGQGLVSGREVNVARGRRATLYLGLPFAQPPLEALRFAPPVTDPLPSWDGVRNASLYSPACPQDRQLLQRHDRLRLVDRLFAGGAGDHELFRTSEDCLYLNVFVPDGNPPAEGWQVLVWFHEGNFSVGAASLWDATAFAVKQRVLVVTSSYRLNVFGFLSTLDGMAPGNAGLLDQVAALDWVHAKITTFGGSTQNVVLAGHSAGAESVTLHMLSPLSEGKFSRAIAMSGSALAPGTIRSPQKDPYLADLAERFECKVKPTSELLDCLRQVSEKDLLKEAIELADWGPIVDFSFVNDTAQAFLPAEPSELLAADKFNKVDFLTGFTDMERAFVFAETLGSDFNKDVFQNRINEEVNAGHTFEVNSSCTVNYELLYDSVIFFYSPALHNEDVSVFRKKYLDFCTEKYYAAGAFLHATYVSKTNVAYVYRFDYKLKTNGVVDLEEWMNVPHMMELPIVWGMPYWTSFVSPVVWNNADRKQTDIVMSLWGNFSKASTPAATKGRGVQWEPFTEESPGVLIIDKNIEMSDISTFDYKATKFWNYYYPKLTEASTTCCNTTAGAAPLVAFTSSAFLLLSIAHATTL</sequence>
<evidence type="ECO:0000313" key="8">
    <source>
        <dbReference type="EMBL" id="RZF32832.1"/>
    </source>
</evidence>
<dbReference type="InterPro" id="IPR051093">
    <property type="entry name" value="Neuroligin/BSAL"/>
</dbReference>
<evidence type="ECO:0000256" key="3">
    <source>
        <dbReference type="ARBA" id="ARBA00022729"/>
    </source>
</evidence>
<dbReference type="PROSITE" id="PS00941">
    <property type="entry name" value="CARBOXYLESTERASE_B_2"/>
    <property type="match status" value="1"/>
</dbReference>
<dbReference type="SMR" id="A0A482WHT4"/>
<evidence type="ECO:0000313" key="9">
    <source>
        <dbReference type="Proteomes" id="UP000291343"/>
    </source>
</evidence>
<name>A0A482WHT4_LAOST</name>
<dbReference type="EC" id="3.1.1.-" evidence="6"/>
<evidence type="ECO:0000256" key="6">
    <source>
        <dbReference type="RuleBase" id="RU361235"/>
    </source>
</evidence>
<reference evidence="8 9" key="1">
    <citation type="journal article" date="2017" name="Gigascience">
        <title>Genome sequence of the small brown planthopper, Laodelphax striatellus.</title>
        <authorList>
            <person name="Zhu J."/>
            <person name="Jiang F."/>
            <person name="Wang X."/>
            <person name="Yang P."/>
            <person name="Bao Y."/>
            <person name="Zhao W."/>
            <person name="Wang W."/>
            <person name="Lu H."/>
            <person name="Wang Q."/>
            <person name="Cui N."/>
            <person name="Li J."/>
            <person name="Chen X."/>
            <person name="Luo L."/>
            <person name="Yu J."/>
            <person name="Kang L."/>
            <person name="Cui F."/>
        </authorList>
    </citation>
    <scope>NUCLEOTIDE SEQUENCE [LARGE SCALE GENOMIC DNA]</scope>
    <source>
        <strain evidence="8">Lst14</strain>
    </source>
</reference>
<dbReference type="STRING" id="195883.A0A482WHT4"/>
<dbReference type="InterPro" id="IPR002018">
    <property type="entry name" value="CarbesteraseB"/>
</dbReference>
<evidence type="ECO:0000256" key="1">
    <source>
        <dbReference type="ARBA" id="ARBA00005964"/>
    </source>
</evidence>
<evidence type="ECO:0000256" key="4">
    <source>
        <dbReference type="ARBA" id="ARBA00022801"/>
    </source>
</evidence>
<organism evidence="8 9">
    <name type="scientific">Laodelphax striatellus</name>
    <name type="common">Small brown planthopper</name>
    <name type="synonym">Delphax striatella</name>
    <dbReference type="NCBI Taxonomy" id="195883"/>
    <lineage>
        <taxon>Eukaryota</taxon>
        <taxon>Metazoa</taxon>
        <taxon>Ecdysozoa</taxon>
        <taxon>Arthropoda</taxon>
        <taxon>Hexapoda</taxon>
        <taxon>Insecta</taxon>
        <taxon>Pterygota</taxon>
        <taxon>Neoptera</taxon>
        <taxon>Paraneoptera</taxon>
        <taxon>Hemiptera</taxon>
        <taxon>Auchenorrhyncha</taxon>
        <taxon>Fulgoroidea</taxon>
        <taxon>Delphacidae</taxon>
        <taxon>Criomorphinae</taxon>
        <taxon>Laodelphax</taxon>
    </lineage>
</organism>
<proteinExistence type="inferred from homology"/>
<dbReference type="InParanoid" id="A0A482WHT4"/>
<dbReference type="Gene3D" id="3.40.50.1820">
    <property type="entry name" value="alpha/beta hydrolase"/>
    <property type="match status" value="1"/>
</dbReference>
<feature type="chain" id="PRO_5019616557" description="Carboxylic ester hydrolase" evidence="6">
    <location>
        <begin position="18"/>
        <end position="607"/>
    </location>
</feature>
<dbReference type="InterPro" id="IPR029058">
    <property type="entry name" value="AB_hydrolase_fold"/>
</dbReference>
<evidence type="ECO:0000259" key="7">
    <source>
        <dbReference type="Pfam" id="PF00135"/>
    </source>
</evidence>
<dbReference type="Proteomes" id="UP000291343">
    <property type="component" value="Unassembled WGS sequence"/>
</dbReference>
<protein>
    <recommendedName>
        <fullName evidence="6">Carboxylic ester hydrolase</fullName>
        <ecNumber evidence="6">3.1.1.-</ecNumber>
    </recommendedName>
</protein>
<dbReference type="AlphaFoldDB" id="A0A482WHT4"/>
<dbReference type="InterPro" id="IPR019819">
    <property type="entry name" value="Carboxylesterase_B_CS"/>
</dbReference>
<gene>
    <name evidence="8" type="ORF">LSTR_LSTR011478</name>
</gene>
<dbReference type="InterPro" id="IPR019826">
    <property type="entry name" value="Carboxylesterase_B_AS"/>
</dbReference>
<dbReference type="PROSITE" id="PS00122">
    <property type="entry name" value="CARBOXYLESTERASE_B_1"/>
    <property type="match status" value="1"/>
</dbReference>
<feature type="signal peptide" evidence="6">
    <location>
        <begin position="1"/>
        <end position="17"/>
    </location>
</feature>
<dbReference type="OrthoDB" id="408631at2759"/>
<keyword evidence="4 6" id="KW-0378">Hydrolase</keyword>
<evidence type="ECO:0000256" key="2">
    <source>
        <dbReference type="ARBA" id="ARBA00022487"/>
    </source>
</evidence>
<dbReference type="SUPFAM" id="SSF53474">
    <property type="entry name" value="alpha/beta-Hydrolases"/>
    <property type="match status" value="1"/>
</dbReference>
<comment type="similarity">
    <text evidence="1 6">Belongs to the type-B carboxylesterase/lipase family.</text>
</comment>
<dbReference type="GO" id="GO:0052689">
    <property type="term" value="F:carboxylic ester hydrolase activity"/>
    <property type="evidence" value="ECO:0007669"/>
    <property type="project" value="UniProtKB-KW"/>
</dbReference>
<comment type="caution">
    <text evidence="8">The sequence shown here is derived from an EMBL/GenBank/DDBJ whole genome shotgun (WGS) entry which is preliminary data.</text>
</comment>
<keyword evidence="3 6" id="KW-0732">Signal</keyword>
<feature type="domain" description="Carboxylesterase type B" evidence="7">
    <location>
        <begin position="23"/>
        <end position="550"/>
    </location>
</feature>
<keyword evidence="2" id="KW-0719">Serine esterase</keyword>
<dbReference type="PANTHER" id="PTHR43903">
    <property type="entry name" value="NEUROLIGIN"/>
    <property type="match status" value="1"/>
</dbReference>
<dbReference type="Pfam" id="PF00135">
    <property type="entry name" value="COesterase"/>
    <property type="match status" value="1"/>
</dbReference>
<evidence type="ECO:0000256" key="5">
    <source>
        <dbReference type="ARBA" id="ARBA00023180"/>
    </source>
</evidence>
<keyword evidence="9" id="KW-1185">Reference proteome</keyword>